<keyword evidence="3" id="KW-0547">Nucleotide-binding</keyword>
<keyword evidence="5" id="KW-0813">Transport</keyword>
<feature type="domain" description="ABC transporter" evidence="10">
    <location>
        <begin position="491"/>
        <end position="726"/>
    </location>
</feature>
<dbReference type="PANTHER" id="PTHR24221">
    <property type="entry name" value="ATP-BINDING CASSETTE SUB-FAMILY B"/>
    <property type="match status" value="1"/>
</dbReference>
<keyword evidence="6 9" id="KW-1133">Transmembrane helix</keyword>
<feature type="transmembrane region" description="Helical" evidence="9">
    <location>
        <begin position="236"/>
        <end position="257"/>
    </location>
</feature>
<evidence type="ECO:0000256" key="8">
    <source>
        <dbReference type="ARBA" id="ARBA00043264"/>
    </source>
</evidence>
<comment type="subcellular location">
    <subcellularLocation>
        <location evidence="1">Cell membrane</location>
        <topology evidence="1">Multi-pass membrane protein</topology>
    </subcellularLocation>
</comment>
<dbReference type="PROSITE" id="PS50929">
    <property type="entry name" value="ABC_TM1F"/>
    <property type="match status" value="1"/>
</dbReference>
<dbReference type="InterPro" id="IPR039421">
    <property type="entry name" value="Type_1_exporter"/>
</dbReference>
<dbReference type="CDD" id="cd18571">
    <property type="entry name" value="ABC_6TM_peptidase_like"/>
    <property type="match status" value="1"/>
</dbReference>
<dbReference type="InterPro" id="IPR005074">
    <property type="entry name" value="Peptidase_C39"/>
</dbReference>
<evidence type="ECO:0000313" key="13">
    <source>
        <dbReference type="EMBL" id="MFC4689974.1"/>
    </source>
</evidence>
<dbReference type="InterPro" id="IPR011527">
    <property type="entry name" value="ABC1_TM_dom"/>
</dbReference>
<dbReference type="PROSITE" id="PS50893">
    <property type="entry name" value="ABC_TRANSPORTER_2"/>
    <property type="match status" value="1"/>
</dbReference>
<keyword evidence="4" id="KW-0067">ATP-binding</keyword>
<sequence>MKSFPFYPQLESKDCGPACLQMVLEFYGLKVGLNRLREISETNRSGSNLYFLSQAVEKLGFKSLVVKLNISEIKKAPLPAILHWNQNHFVVIYKISHRVGKVKYHIADPAIGMLQLEENELQNHWLNFKKTNKEGIVFLLEKPLNFSKESNIESKRNQYEFKSILTYLLRFKPFIWQLMVGLIIGSLLQLVIPFLTQSIVDIGIRGQNLNFIYVILGAQIFLYLGRISIQVIRNRILLHLSIRINIAMISSFFMKLMKLPISYFDKKLTGDLLQRINDHRRIQNFIAVSSLDVIFSATSIFILSIVLAYYSLLIFTVFFLGSILYGSWVILFLKKRKVIDNTHFNIQSEDNSKTLELINAMQDIKLFGIERTQRQSWEQIQAKLYNTNLDALKISQYQDFGAGLLNEVKNLIIIVIAAKLVIDAQITLGVMLAISYIIGQLNSPISLLLNFIRDLQDALISFRRVSEIHNLDNEEKIVDNINADSVQLGDIDIVNISFRYPGIKRWAIKDLTINIPKNKVTAIVGHSGSGKTTLLKLLLHYYNTYDGKIKIGNTSLNHISPAKWRVNCGVILQDSHIFNETIRYNITLSHENINKNNFRNAIKISNIEEFVDDLALGFATKIGREFTSLSSGQYQRILIARAIYRNPKYLFFDEATSTLDTDNERLITDRLKKFFQDKTVVIIAHRLSTVINADQILVLNNGELAESGTHDQLIAQRANYYSLVKNQLDLSS</sequence>
<feature type="transmembrane region" description="Helical" evidence="9">
    <location>
        <begin position="411"/>
        <end position="438"/>
    </location>
</feature>
<evidence type="ECO:0000313" key="14">
    <source>
        <dbReference type="Proteomes" id="UP001595878"/>
    </source>
</evidence>
<evidence type="ECO:0000259" key="11">
    <source>
        <dbReference type="PROSITE" id="PS50929"/>
    </source>
</evidence>
<feature type="transmembrane region" description="Helical" evidence="9">
    <location>
        <begin position="208"/>
        <end position="224"/>
    </location>
</feature>
<feature type="domain" description="ABC transmembrane type-1" evidence="11">
    <location>
        <begin position="176"/>
        <end position="457"/>
    </location>
</feature>
<dbReference type="InterPro" id="IPR003593">
    <property type="entry name" value="AAA+_ATPase"/>
</dbReference>
<dbReference type="RefSeq" id="WP_380032831.1">
    <property type="nucleotide sequence ID" value="NZ_JBHSHB010000008.1"/>
</dbReference>
<dbReference type="Gene3D" id="3.40.50.300">
    <property type="entry name" value="P-loop containing nucleotide triphosphate hydrolases"/>
    <property type="match status" value="1"/>
</dbReference>
<feature type="transmembrane region" description="Helical" evidence="9">
    <location>
        <begin position="285"/>
        <end position="306"/>
    </location>
</feature>
<feature type="domain" description="Peptidase C39" evidence="12">
    <location>
        <begin position="9"/>
        <end position="132"/>
    </location>
</feature>
<evidence type="ECO:0000256" key="4">
    <source>
        <dbReference type="ARBA" id="ARBA00022840"/>
    </source>
</evidence>
<evidence type="ECO:0000259" key="12">
    <source>
        <dbReference type="PROSITE" id="PS50990"/>
    </source>
</evidence>
<dbReference type="Proteomes" id="UP001595878">
    <property type="component" value="Unassembled WGS sequence"/>
</dbReference>
<evidence type="ECO:0000256" key="1">
    <source>
        <dbReference type="ARBA" id="ARBA00004651"/>
    </source>
</evidence>
<dbReference type="PROSITE" id="PS50990">
    <property type="entry name" value="PEPTIDASE_C39"/>
    <property type="match status" value="1"/>
</dbReference>
<evidence type="ECO:0000259" key="10">
    <source>
        <dbReference type="PROSITE" id="PS50893"/>
    </source>
</evidence>
<feature type="transmembrane region" description="Helical" evidence="9">
    <location>
        <begin position="174"/>
        <end position="196"/>
    </location>
</feature>
<dbReference type="InterPro" id="IPR003439">
    <property type="entry name" value="ABC_transporter-like_ATP-bd"/>
</dbReference>
<evidence type="ECO:0000256" key="9">
    <source>
        <dbReference type="SAM" id="Phobius"/>
    </source>
</evidence>
<feature type="transmembrane region" description="Helical" evidence="9">
    <location>
        <begin position="312"/>
        <end position="333"/>
    </location>
</feature>
<evidence type="ECO:0000256" key="7">
    <source>
        <dbReference type="ARBA" id="ARBA00023136"/>
    </source>
</evidence>
<dbReference type="CDD" id="cd02418">
    <property type="entry name" value="Peptidase_C39B"/>
    <property type="match status" value="1"/>
</dbReference>
<protein>
    <submittedName>
        <fullName evidence="13">Peptidase domain-containing ABC transporter</fullName>
    </submittedName>
</protein>
<dbReference type="SMART" id="SM00382">
    <property type="entry name" value="AAA"/>
    <property type="match status" value="1"/>
</dbReference>
<keyword evidence="5" id="KW-0653">Protein transport</keyword>
<organism evidence="13 14">
    <name type="scientific">Dokdonia genika</name>
    <dbReference type="NCBI Taxonomy" id="308113"/>
    <lineage>
        <taxon>Bacteria</taxon>
        <taxon>Pseudomonadati</taxon>
        <taxon>Bacteroidota</taxon>
        <taxon>Flavobacteriia</taxon>
        <taxon>Flavobacteriales</taxon>
        <taxon>Flavobacteriaceae</taxon>
        <taxon>Dokdonia</taxon>
    </lineage>
</organism>
<reference evidence="14" key="1">
    <citation type="journal article" date="2019" name="Int. J. Syst. Evol. Microbiol.">
        <title>The Global Catalogue of Microorganisms (GCM) 10K type strain sequencing project: providing services to taxonomists for standard genome sequencing and annotation.</title>
        <authorList>
            <consortium name="The Broad Institute Genomics Platform"/>
            <consortium name="The Broad Institute Genome Sequencing Center for Infectious Disease"/>
            <person name="Wu L."/>
            <person name="Ma J."/>
        </authorList>
    </citation>
    <scope>NUCLEOTIDE SEQUENCE [LARGE SCALE GENOMIC DNA]</scope>
    <source>
        <strain evidence="14">CGMCC 4.7427</strain>
    </source>
</reference>
<accession>A0ABV9L7N7</accession>
<dbReference type="PANTHER" id="PTHR24221:SF654">
    <property type="entry name" value="ATP-BINDING CASSETTE SUB-FAMILY B MEMBER 6"/>
    <property type="match status" value="1"/>
</dbReference>
<keyword evidence="7 9" id="KW-0472">Membrane</keyword>
<dbReference type="Pfam" id="PF03412">
    <property type="entry name" value="Peptidase_C39"/>
    <property type="match status" value="1"/>
</dbReference>
<comment type="caution">
    <text evidence="13">The sequence shown here is derived from an EMBL/GenBank/DDBJ whole genome shotgun (WGS) entry which is preliminary data.</text>
</comment>
<dbReference type="Gene3D" id="3.90.70.10">
    <property type="entry name" value="Cysteine proteinases"/>
    <property type="match status" value="1"/>
</dbReference>
<evidence type="ECO:0000256" key="2">
    <source>
        <dbReference type="ARBA" id="ARBA00022692"/>
    </source>
</evidence>
<dbReference type="InterPro" id="IPR027417">
    <property type="entry name" value="P-loop_NTPase"/>
</dbReference>
<proteinExistence type="predicted"/>
<dbReference type="InterPro" id="IPR036640">
    <property type="entry name" value="ABC1_TM_sf"/>
</dbReference>
<dbReference type="SUPFAM" id="SSF90123">
    <property type="entry name" value="ABC transporter transmembrane region"/>
    <property type="match status" value="1"/>
</dbReference>
<dbReference type="Gene3D" id="1.20.1560.10">
    <property type="entry name" value="ABC transporter type 1, transmembrane domain"/>
    <property type="match status" value="1"/>
</dbReference>
<dbReference type="Pfam" id="PF00005">
    <property type="entry name" value="ABC_tran"/>
    <property type="match status" value="1"/>
</dbReference>
<keyword evidence="8" id="KW-0080">Bacteriocin transport</keyword>
<keyword evidence="2 9" id="KW-0812">Transmembrane</keyword>
<name>A0ABV9L7N7_9FLAO</name>
<evidence type="ECO:0000256" key="5">
    <source>
        <dbReference type="ARBA" id="ARBA00022927"/>
    </source>
</evidence>
<dbReference type="SUPFAM" id="SSF52540">
    <property type="entry name" value="P-loop containing nucleoside triphosphate hydrolases"/>
    <property type="match status" value="1"/>
</dbReference>
<evidence type="ECO:0000256" key="3">
    <source>
        <dbReference type="ARBA" id="ARBA00022741"/>
    </source>
</evidence>
<keyword evidence="14" id="KW-1185">Reference proteome</keyword>
<evidence type="ECO:0000256" key="6">
    <source>
        <dbReference type="ARBA" id="ARBA00022989"/>
    </source>
</evidence>
<gene>
    <name evidence="13" type="ORF">ACFO5T_05990</name>
</gene>
<dbReference type="EMBL" id="JBHSHB010000008">
    <property type="protein sequence ID" value="MFC4689974.1"/>
    <property type="molecule type" value="Genomic_DNA"/>
</dbReference>
<dbReference type="Pfam" id="PF00664">
    <property type="entry name" value="ABC_membrane"/>
    <property type="match status" value="1"/>
</dbReference>